<sequence length="284" mass="32181">MSFPQQTLQLDESAIRIYLFDEVYPARAAEEQAEKKKLSAFGMLAKFNPLNRPRDDTVRLSRKEFRLEPFWHVTSTRSVDYTTQMTYPVPVHNPYAHKVELNGEQYEVTRQGDKARIDLAVTEMCHRKMAFDQFSDGLGRDIKPGTLDGYRTKYKFSEVEQIEREELIKPTVPQQAALLAASTALNGNSINAHHIQSDAIVVERLHLYWRPVFAFEFIWSTADKRGVIEVNGLTGEVSENGQWFKDKLSKVMTREMLLDAGCELAGAVVPGGGIAVKIIGKLTE</sequence>
<dbReference type="AlphaFoldDB" id="D5X280"/>
<dbReference type="EMBL" id="CP002021">
    <property type="protein sequence ID" value="ADG31226.1"/>
    <property type="molecule type" value="Genomic_DNA"/>
</dbReference>
<dbReference type="BioCyc" id="TINT75379:TINT_RS09325-MONOMER"/>
<accession>D5X280</accession>
<dbReference type="KEGG" id="tin:Tint_1858"/>
<dbReference type="eggNOG" id="ENOG5032TRX">
    <property type="taxonomic scope" value="Bacteria"/>
</dbReference>
<protein>
    <submittedName>
        <fullName evidence="1">Uncharacterized protein</fullName>
    </submittedName>
</protein>
<dbReference type="STRING" id="75379.Tint_1858"/>
<dbReference type="HOGENOM" id="CLU_975315_0_0_4"/>
<evidence type="ECO:0000313" key="1">
    <source>
        <dbReference type="EMBL" id="ADG31226.1"/>
    </source>
</evidence>
<gene>
    <name evidence="1" type="ordered locus">Tint_1858</name>
</gene>
<reference evidence="1" key="1">
    <citation type="submission" date="2010-04" db="EMBL/GenBank/DDBJ databases">
        <title>Complete sequence of Thiomonas intermedia K12.</title>
        <authorList>
            <consortium name="US DOE Joint Genome Institute"/>
            <person name="Lucas S."/>
            <person name="Copeland A."/>
            <person name="Lapidus A."/>
            <person name="Cheng J.-F."/>
            <person name="Bruce D."/>
            <person name="Goodwin L."/>
            <person name="Pitluck S."/>
            <person name="Davenport K."/>
            <person name="Detter J.C."/>
            <person name="Han C."/>
            <person name="Tapia R."/>
            <person name="Land M."/>
            <person name="Hauser L."/>
            <person name="Kyrpides N."/>
            <person name="Ovchinnikova G."/>
            <person name="Kerfeld C.A."/>
            <person name="Cannon G.C."/>
            <person name="Heinhorst S."/>
            <person name="Woyke T."/>
        </authorList>
    </citation>
    <scope>NUCLEOTIDE SEQUENCE [LARGE SCALE GENOMIC DNA]</scope>
    <source>
        <strain evidence="1">K12</strain>
    </source>
</reference>
<name>D5X280_THIK1</name>
<organism evidence="1">
    <name type="scientific">Thiomonas intermedia (strain K12)</name>
    <name type="common">Thiobacillus intermedius</name>
    <dbReference type="NCBI Taxonomy" id="75379"/>
    <lineage>
        <taxon>Bacteria</taxon>
        <taxon>Pseudomonadati</taxon>
        <taxon>Pseudomonadota</taxon>
        <taxon>Betaproteobacteria</taxon>
        <taxon>Burkholderiales</taxon>
        <taxon>Thiomonas</taxon>
    </lineage>
</organism>
<proteinExistence type="predicted"/>